<evidence type="ECO:0000313" key="2">
    <source>
        <dbReference type="EMBL" id="CAK9072074.1"/>
    </source>
</evidence>
<dbReference type="PANTHER" id="PTHR11092:SF0">
    <property type="entry name" value="EPIMERASE FAMILY PROTEIN SDR39U1"/>
    <property type="match status" value="1"/>
</dbReference>
<keyword evidence="3" id="KW-1185">Reference proteome</keyword>
<feature type="non-terminal residue" evidence="2">
    <location>
        <position position="327"/>
    </location>
</feature>
<evidence type="ECO:0000313" key="3">
    <source>
        <dbReference type="Proteomes" id="UP001642464"/>
    </source>
</evidence>
<name>A0ABP0P8J6_9DINO</name>
<protein>
    <submittedName>
        <fullName evidence="2">Epimerase family protein Rv2216</fullName>
    </submittedName>
</protein>
<gene>
    <name evidence="2" type="ORF">SCF082_LOCUS35524</name>
</gene>
<dbReference type="PRINTS" id="PR00411">
    <property type="entry name" value="PNDRDTASEI"/>
</dbReference>
<reference evidence="2 3" key="1">
    <citation type="submission" date="2024-02" db="EMBL/GenBank/DDBJ databases">
        <authorList>
            <person name="Chen Y."/>
            <person name="Shah S."/>
            <person name="Dougan E. K."/>
            <person name="Thang M."/>
            <person name="Chan C."/>
        </authorList>
    </citation>
    <scope>NUCLEOTIDE SEQUENCE [LARGE SCALE GENOMIC DNA]</scope>
</reference>
<proteinExistence type="predicted"/>
<dbReference type="InterPro" id="IPR002347">
    <property type="entry name" value="SDR_fam"/>
</dbReference>
<dbReference type="EMBL" id="CAXAMM010033939">
    <property type="protein sequence ID" value="CAK9072074.1"/>
    <property type="molecule type" value="Genomic_DNA"/>
</dbReference>
<organism evidence="2 3">
    <name type="scientific">Durusdinium trenchii</name>
    <dbReference type="NCBI Taxonomy" id="1381693"/>
    <lineage>
        <taxon>Eukaryota</taxon>
        <taxon>Sar</taxon>
        <taxon>Alveolata</taxon>
        <taxon>Dinophyceae</taxon>
        <taxon>Suessiales</taxon>
        <taxon>Symbiodiniaceae</taxon>
        <taxon>Durusdinium</taxon>
    </lineage>
</organism>
<dbReference type="Pfam" id="PF00106">
    <property type="entry name" value="adh_short"/>
    <property type="match status" value="1"/>
</dbReference>
<dbReference type="Proteomes" id="UP001642464">
    <property type="component" value="Unassembled WGS sequence"/>
</dbReference>
<accession>A0ABP0P8J6</accession>
<feature type="domain" description="DUF1731" evidence="1">
    <location>
        <begin position="155"/>
        <end position="199"/>
    </location>
</feature>
<dbReference type="PANTHER" id="PTHR11092">
    <property type="entry name" value="SUGAR NUCLEOTIDE EPIMERASE RELATED"/>
    <property type="match status" value="1"/>
</dbReference>
<dbReference type="Pfam" id="PF08338">
    <property type="entry name" value="DUF1731"/>
    <property type="match status" value="1"/>
</dbReference>
<comment type="caution">
    <text evidence="2">The sequence shown here is derived from an EMBL/GenBank/DDBJ whole genome shotgun (WGS) entry which is preliminary data.</text>
</comment>
<sequence length="327" mass="33977">MASLPTSERPRVLINASGVHAYGDRGDEPLTEDAGWGDGFLADLVRAWEAAARPAESAGVRVVFARFGMVLGAGGGALKALLTPTKFGLGGPIGTGRQWWPWIGLDDAIGAVHHALLHEDLHGAVNVCAPDAATANDVSSAIADAARRPAVLGLPAGAARTVLGEEMAGDMLLASTRAEPMRLGEAGFRWMHPTLMDAIGRQPMGHAHEDRAYLLIGGAGGIGTELARRLTEAGAKVTIAGRDADKAKALADEVDAHALDALDARDADAVAESVKAAAEHHGRLDGAVSLPGTITLKPAHLTSPEELRETVETNLYTAFNLVRSASQ</sequence>
<dbReference type="Gene3D" id="3.40.50.720">
    <property type="entry name" value="NAD(P)-binding Rossmann-like Domain"/>
    <property type="match status" value="2"/>
</dbReference>
<dbReference type="InterPro" id="IPR036291">
    <property type="entry name" value="NAD(P)-bd_dom_sf"/>
</dbReference>
<evidence type="ECO:0000259" key="1">
    <source>
        <dbReference type="Pfam" id="PF08338"/>
    </source>
</evidence>
<dbReference type="InterPro" id="IPR013549">
    <property type="entry name" value="DUF1731"/>
</dbReference>
<dbReference type="SUPFAM" id="SSF51735">
    <property type="entry name" value="NAD(P)-binding Rossmann-fold domains"/>
    <property type="match status" value="2"/>
</dbReference>